<dbReference type="GO" id="GO:0003677">
    <property type="term" value="F:DNA binding"/>
    <property type="evidence" value="ECO:0007669"/>
    <property type="project" value="InterPro"/>
</dbReference>
<organism evidence="2 3">
    <name type="scientific">Nocardiopsis kunsanensis</name>
    <dbReference type="NCBI Taxonomy" id="141693"/>
    <lineage>
        <taxon>Bacteria</taxon>
        <taxon>Bacillati</taxon>
        <taxon>Actinomycetota</taxon>
        <taxon>Actinomycetes</taxon>
        <taxon>Streptosporangiales</taxon>
        <taxon>Nocardiopsidaceae</taxon>
        <taxon>Nocardiopsis</taxon>
    </lineage>
</organism>
<dbReference type="InterPro" id="IPR043917">
    <property type="entry name" value="DUF5753"/>
</dbReference>
<keyword evidence="3" id="KW-1185">Reference proteome</keyword>
<dbReference type="SMART" id="SM00530">
    <property type="entry name" value="HTH_XRE"/>
    <property type="match status" value="1"/>
</dbReference>
<feature type="domain" description="HTH cro/C1-type" evidence="1">
    <location>
        <begin position="19"/>
        <end position="73"/>
    </location>
</feature>
<dbReference type="EMBL" id="BMXL01000030">
    <property type="protein sequence ID" value="GHD34449.1"/>
    <property type="molecule type" value="Genomic_DNA"/>
</dbReference>
<name>A0A918XJQ3_9ACTN</name>
<evidence type="ECO:0000313" key="3">
    <source>
        <dbReference type="Proteomes" id="UP000654947"/>
    </source>
</evidence>
<dbReference type="SUPFAM" id="SSF47413">
    <property type="entry name" value="lambda repressor-like DNA-binding domains"/>
    <property type="match status" value="1"/>
</dbReference>
<protein>
    <submittedName>
        <fullName evidence="2">Transcriptional regulator</fullName>
    </submittedName>
</protein>
<dbReference type="PROSITE" id="PS50943">
    <property type="entry name" value="HTH_CROC1"/>
    <property type="match status" value="1"/>
</dbReference>
<dbReference type="CDD" id="cd00093">
    <property type="entry name" value="HTH_XRE"/>
    <property type="match status" value="1"/>
</dbReference>
<gene>
    <name evidence="2" type="ORF">GCM10007147_40070</name>
</gene>
<accession>A0A918XJQ3</accession>
<dbReference type="InterPro" id="IPR010982">
    <property type="entry name" value="Lambda_DNA-bd_dom_sf"/>
</dbReference>
<reference evidence="2 3" key="1">
    <citation type="journal article" date="2014" name="Int. J. Syst. Evol. Microbiol.">
        <title>Complete genome sequence of Corynebacterium casei LMG S-19264T (=DSM 44701T), isolated from a smear-ripened cheese.</title>
        <authorList>
            <consortium name="US DOE Joint Genome Institute (JGI-PGF)"/>
            <person name="Walter F."/>
            <person name="Albersmeier A."/>
            <person name="Kalinowski J."/>
            <person name="Ruckert C."/>
        </authorList>
    </citation>
    <scope>NUCLEOTIDE SEQUENCE [LARGE SCALE GENOMIC DNA]</scope>
    <source>
        <strain evidence="2 3">KCTC 19473</strain>
    </source>
</reference>
<dbReference type="Proteomes" id="UP000654947">
    <property type="component" value="Unassembled WGS sequence"/>
</dbReference>
<evidence type="ECO:0000313" key="2">
    <source>
        <dbReference type="EMBL" id="GHD34449.1"/>
    </source>
</evidence>
<dbReference type="Gene3D" id="1.10.260.40">
    <property type="entry name" value="lambda repressor-like DNA-binding domains"/>
    <property type="match status" value="1"/>
</dbReference>
<dbReference type="AlphaFoldDB" id="A0A918XJQ3"/>
<dbReference type="InterPro" id="IPR001387">
    <property type="entry name" value="Cro/C1-type_HTH"/>
</dbReference>
<dbReference type="Pfam" id="PF13560">
    <property type="entry name" value="HTH_31"/>
    <property type="match status" value="1"/>
</dbReference>
<dbReference type="RefSeq" id="WP_193518493.1">
    <property type="nucleotide sequence ID" value="NZ_BMXL01000030.1"/>
</dbReference>
<comment type="caution">
    <text evidence="2">The sequence shown here is derived from an EMBL/GenBank/DDBJ whole genome shotgun (WGS) entry which is preliminary data.</text>
</comment>
<dbReference type="Pfam" id="PF19054">
    <property type="entry name" value="DUF5753"/>
    <property type="match status" value="1"/>
</dbReference>
<evidence type="ECO:0000259" key="1">
    <source>
        <dbReference type="PROSITE" id="PS50943"/>
    </source>
</evidence>
<sequence>MTLEPAHTGQQRDDLAEALRRLRRAAGLTGARLAAHAGMSQAKISKIENGRIRPSVTDVERILTALGFPLQSADGTRLLDLARAANSDYQGFRTALQRGLGEVQRDLAAIESRARRIRFFLPCMITGLLQTPEYARQTLSHPLVSRGAEWESALARRLERQQALHEQAPQFEFVLTEAALRFPLCGPSVMALQMERIRSLTYLDTVDIRVVPAHPPVQVPSGPLNGFTLYDDRLVTIEVHTGKLALRDPKDIAYSREIFDFFQEHALDPRHTRTFLEELAQEFRRHA</sequence>
<proteinExistence type="predicted"/>